<proteinExistence type="predicted"/>
<feature type="compositionally biased region" description="Basic and acidic residues" evidence="1">
    <location>
        <begin position="71"/>
        <end position="81"/>
    </location>
</feature>
<dbReference type="Proteomes" id="UP000238312">
    <property type="component" value="Unassembled WGS sequence"/>
</dbReference>
<dbReference type="RefSeq" id="WP_106248600.1">
    <property type="nucleotide sequence ID" value="NZ_PVNG01000021.1"/>
</dbReference>
<evidence type="ECO:0000313" key="3">
    <source>
        <dbReference type="EMBL" id="PRX59034.1"/>
    </source>
</evidence>
<sequence>MPVAVAIVVIVVGAILTFALADGSVGGFDLRIVGVILMLGGAAGLLLPLLLRTGERWSRSSVRSRQDVIDDRVNGRIDDRPPPTLVDLPGYDGRQSTRRAPDDRRL</sequence>
<reference evidence="3 4" key="1">
    <citation type="submission" date="2018-03" db="EMBL/GenBank/DDBJ databases">
        <title>Genomic Encyclopedia of Type Strains, Phase III (KMG-III): the genomes of soil and plant-associated and newly described type strains.</title>
        <authorList>
            <person name="Whitman W."/>
        </authorList>
    </citation>
    <scope>NUCLEOTIDE SEQUENCE [LARGE SCALE GENOMIC DNA]</scope>
    <source>
        <strain evidence="3 4">CGMCC 4.7104</strain>
    </source>
</reference>
<keyword evidence="2" id="KW-1133">Transmembrane helix</keyword>
<protein>
    <submittedName>
        <fullName evidence="3">Uncharacterized protein</fullName>
    </submittedName>
</protein>
<dbReference type="OrthoDB" id="10001985at2"/>
<feature type="region of interest" description="Disordered" evidence="1">
    <location>
        <begin position="71"/>
        <end position="106"/>
    </location>
</feature>
<name>A0A2T0MMG1_9ACTN</name>
<evidence type="ECO:0000256" key="1">
    <source>
        <dbReference type="SAM" id="MobiDB-lite"/>
    </source>
</evidence>
<organism evidence="3 4">
    <name type="scientific">Nonomuraea fuscirosea</name>
    <dbReference type="NCBI Taxonomy" id="1291556"/>
    <lineage>
        <taxon>Bacteria</taxon>
        <taxon>Bacillati</taxon>
        <taxon>Actinomycetota</taxon>
        <taxon>Actinomycetes</taxon>
        <taxon>Streptosporangiales</taxon>
        <taxon>Streptosporangiaceae</taxon>
        <taxon>Nonomuraea</taxon>
    </lineage>
</organism>
<dbReference type="AlphaFoldDB" id="A0A2T0MMG1"/>
<accession>A0A2T0MMG1</accession>
<comment type="caution">
    <text evidence="3">The sequence shown here is derived from an EMBL/GenBank/DDBJ whole genome shotgun (WGS) entry which is preliminary data.</text>
</comment>
<dbReference type="EMBL" id="PVNG01000021">
    <property type="protein sequence ID" value="PRX59034.1"/>
    <property type="molecule type" value="Genomic_DNA"/>
</dbReference>
<gene>
    <name evidence="3" type="ORF">B0I32_121138</name>
</gene>
<feature type="transmembrane region" description="Helical" evidence="2">
    <location>
        <begin position="31"/>
        <end position="51"/>
    </location>
</feature>
<keyword evidence="2" id="KW-0472">Membrane</keyword>
<evidence type="ECO:0000313" key="4">
    <source>
        <dbReference type="Proteomes" id="UP000238312"/>
    </source>
</evidence>
<keyword evidence="4" id="KW-1185">Reference proteome</keyword>
<keyword evidence="2" id="KW-0812">Transmembrane</keyword>
<evidence type="ECO:0000256" key="2">
    <source>
        <dbReference type="SAM" id="Phobius"/>
    </source>
</evidence>